<feature type="region of interest" description="Disordered" evidence="6">
    <location>
        <begin position="1"/>
        <end position="25"/>
    </location>
</feature>
<keyword evidence="4" id="KW-0862">Zinc</keyword>
<evidence type="ECO:0000256" key="3">
    <source>
        <dbReference type="ARBA" id="ARBA00022771"/>
    </source>
</evidence>
<feature type="domain" description="C2H2-type" evidence="7">
    <location>
        <begin position="628"/>
        <end position="655"/>
    </location>
</feature>
<dbReference type="FunFam" id="3.30.160.60:FF:000446">
    <property type="entry name" value="Zinc finger protein"/>
    <property type="match status" value="1"/>
</dbReference>
<dbReference type="PANTHER" id="PTHR24379:SF121">
    <property type="entry name" value="C2H2-TYPE DOMAIN-CONTAINING PROTEIN"/>
    <property type="match status" value="1"/>
</dbReference>
<feature type="domain" description="C2H2-type" evidence="7">
    <location>
        <begin position="88"/>
        <end position="115"/>
    </location>
</feature>
<feature type="region of interest" description="Disordered" evidence="6">
    <location>
        <begin position="312"/>
        <end position="394"/>
    </location>
</feature>
<feature type="domain" description="C2H2-type" evidence="7">
    <location>
        <begin position="721"/>
        <end position="748"/>
    </location>
</feature>
<dbReference type="AlphaFoldDB" id="A0ABD1DCD1"/>
<keyword evidence="1" id="KW-0479">Metal-binding</keyword>
<dbReference type="InterPro" id="IPR036236">
    <property type="entry name" value="Znf_C2H2_sf"/>
</dbReference>
<feature type="domain" description="C2H2-type" evidence="7">
    <location>
        <begin position="475"/>
        <end position="505"/>
    </location>
</feature>
<feature type="domain" description="C2H2-type" evidence="7">
    <location>
        <begin position="563"/>
        <end position="590"/>
    </location>
</feature>
<name>A0ABD1DCD1_CULPP</name>
<dbReference type="PANTHER" id="PTHR24379">
    <property type="entry name" value="KRAB AND ZINC FINGER DOMAIN-CONTAINING"/>
    <property type="match status" value="1"/>
</dbReference>
<evidence type="ECO:0000256" key="1">
    <source>
        <dbReference type="ARBA" id="ARBA00022723"/>
    </source>
</evidence>
<dbReference type="Pfam" id="PF00096">
    <property type="entry name" value="zf-C2H2"/>
    <property type="match status" value="7"/>
</dbReference>
<organism evidence="8 9">
    <name type="scientific">Culex pipiens pipiens</name>
    <name type="common">Northern house mosquito</name>
    <dbReference type="NCBI Taxonomy" id="38569"/>
    <lineage>
        <taxon>Eukaryota</taxon>
        <taxon>Metazoa</taxon>
        <taxon>Ecdysozoa</taxon>
        <taxon>Arthropoda</taxon>
        <taxon>Hexapoda</taxon>
        <taxon>Insecta</taxon>
        <taxon>Pterygota</taxon>
        <taxon>Neoptera</taxon>
        <taxon>Endopterygota</taxon>
        <taxon>Diptera</taxon>
        <taxon>Nematocera</taxon>
        <taxon>Culicoidea</taxon>
        <taxon>Culicidae</taxon>
        <taxon>Culicinae</taxon>
        <taxon>Culicini</taxon>
        <taxon>Culex</taxon>
        <taxon>Culex</taxon>
    </lineage>
</organism>
<feature type="compositionally biased region" description="Basic and acidic residues" evidence="6">
    <location>
        <begin position="315"/>
        <end position="335"/>
    </location>
</feature>
<feature type="domain" description="C2H2-type" evidence="7">
    <location>
        <begin position="115"/>
        <end position="144"/>
    </location>
</feature>
<comment type="caution">
    <text evidence="8">The sequence shown here is derived from an EMBL/GenBank/DDBJ whole genome shotgun (WGS) entry which is preliminary data.</text>
</comment>
<feature type="domain" description="C2H2-type" evidence="7">
    <location>
        <begin position="749"/>
        <end position="777"/>
    </location>
</feature>
<evidence type="ECO:0000256" key="6">
    <source>
        <dbReference type="SAM" id="MobiDB-lite"/>
    </source>
</evidence>
<feature type="domain" description="C2H2-type" evidence="7">
    <location>
        <begin position="657"/>
        <end position="684"/>
    </location>
</feature>
<evidence type="ECO:0000256" key="5">
    <source>
        <dbReference type="PROSITE-ProRule" id="PRU00042"/>
    </source>
</evidence>
<feature type="domain" description="C2H2-type" evidence="7">
    <location>
        <begin position="685"/>
        <end position="713"/>
    </location>
</feature>
<feature type="domain" description="C2H2-type" evidence="7">
    <location>
        <begin position="173"/>
        <end position="200"/>
    </location>
</feature>
<dbReference type="EMBL" id="JBEHCU010006347">
    <property type="protein sequence ID" value="KAL1397326.1"/>
    <property type="molecule type" value="Genomic_DNA"/>
</dbReference>
<feature type="domain" description="C2H2-type" evidence="7">
    <location>
        <begin position="507"/>
        <end position="534"/>
    </location>
</feature>
<evidence type="ECO:0000313" key="8">
    <source>
        <dbReference type="EMBL" id="KAL1397326.1"/>
    </source>
</evidence>
<dbReference type="Proteomes" id="UP001562425">
    <property type="component" value="Unassembled WGS sequence"/>
</dbReference>
<evidence type="ECO:0000313" key="9">
    <source>
        <dbReference type="Proteomes" id="UP001562425"/>
    </source>
</evidence>
<dbReference type="SMART" id="SM00355">
    <property type="entry name" value="ZnF_C2H2"/>
    <property type="match status" value="19"/>
</dbReference>
<protein>
    <recommendedName>
        <fullName evidence="7">C2H2-type domain-containing protein</fullName>
    </recommendedName>
</protein>
<feature type="domain" description="C2H2-type" evidence="7">
    <location>
        <begin position="199"/>
        <end position="222"/>
    </location>
</feature>
<dbReference type="Gene3D" id="3.30.160.60">
    <property type="entry name" value="Classic Zinc Finger"/>
    <property type="match status" value="10"/>
</dbReference>
<reference evidence="8 9" key="1">
    <citation type="submission" date="2024-05" db="EMBL/GenBank/DDBJ databases">
        <title>Culex pipiens pipiens assembly and annotation.</title>
        <authorList>
            <person name="Alout H."/>
            <person name="Durand T."/>
        </authorList>
    </citation>
    <scope>NUCLEOTIDE SEQUENCE [LARGE SCALE GENOMIC DNA]</scope>
    <source>
        <strain evidence="8">HA-2024</strain>
        <tissue evidence="8">Whole body</tissue>
    </source>
</reference>
<keyword evidence="2" id="KW-0677">Repeat</keyword>
<evidence type="ECO:0000259" key="7">
    <source>
        <dbReference type="PROSITE" id="PS50157"/>
    </source>
</evidence>
<dbReference type="GO" id="GO:0005634">
    <property type="term" value="C:nucleus"/>
    <property type="evidence" value="ECO:0007669"/>
    <property type="project" value="UniProtKB-ARBA"/>
</dbReference>
<feature type="domain" description="C2H2-type" evidence="7">
    <location>
        <begin position="405"/>
        <end position="428"/>
    </location>
</feature>
<sequence length="843" mass="95884">MSASGEDAPPEPVESIATADGPDTEKQTTQQLRCQICPAVFRSKASYRDHVDKHAGVLLACGKCDAVFKSREGRRVHMILKHAEGVTYRCEECPMIFARKANLRLHMTTHGQKPHVCSVCGKSFARIESLKLHEESCASGGPKGLACTECGQRFRKPELLEKHREQGHPEKDHQCGHCGQGFESKRALSHHVRVHEGKFRCGHCQLQFVTEKALRNHERHRHWEVLGLERVLGSQGRRKEAVERPKEPKVRVRRNKHNPFIGLEHLLDKEKDGSDGKVAATEEEPVKEGNQTTEIVILCEREGDKYQVLLPEEPTSNHESLHNITIKEEEIKSEPSDEEDNSDAFGSPNPESDTASERDIFEDIDNENDQSSELNVEQTRPKVKRKSNPAVRRKSYAKNPWPANFACETCGRTFSYQYHLKAHRAKEHGDGVVPVPNRIRAHFCKHCERNFSVWKTLVCHLEKAHGEQIDETKFVRCTSCHRKFVSADDLQVHSCMKGSHVGKDRRFACDLCEKTYVSAHGLERHRSAHPEHQKTSCDECGKPFASEKELQQHKKRVHVKPSHVCEICNKAFKGLPHLRIHAQIHQEQKAFCCEFCGKSFAQRNGMTAHVRIYHAEQVGEDAVAEREITCEICAKKLKGKRSYKLHMKVHDTSERKFPCSFCDTKFITKQDLVRHEQRHTKQFQFRCRFCGKGSTRRRQITLHEARIHNWPAPFDANLLQHKCGECGRGFGSKSALKTHETLHGDGLPVACQMCDKRFKNVKYMTYHMKMHHADGSPTMKPRKKRAKGRAAVAEETQEEVEFKAIEIHENPLPPLEEEDEGGAASGDGSTVVSTTLQVKSETS</sequence>
<dbReference type="SUPFAM" id="SSF57667">
    <property type="entry name" value="beta-beta-alpha zinc fingers"/>
    <property type="match status" value="8"/>
</dbReference>
<feature type="compositionally biased region" description="Basic residues" evidence="6">
    <location>
        <begin position="381"/>
        <end position="394"/>
    </location>
</feature>
<keyword evidence="9" id="KW-1185">Reference proteome</keyword>
<gene>
    <name evidence="8" type="ORF">pipiens_009843</name>
</gene>
<dbReference type="Pfam" id="PF13894">
    <property type="entry name" value="zf-C2H2_4"/>
    <property type="match status" value="2"/>
</dbReference>
<feature type="domain" description="C2H2-type" evidence="7">
    <location>
        <begin position="535"/>
        <end position="563"/>
    </location>
</feature>
<dbReference type="FunFam" id="3.30.160.60:FF:000065">
    <property type="entry name" value="B-cell CLL/lymphoma 6, member B"/>
    <property type="match status" value="1"/>
</dbReference>
<dbReference type="GO" id="GO:0008270">
    <property type="term" value="F:zinc ion binding"/>
    <property type="evidence" value="ECO:0007669"/>
    <property type="project" value="UniProtKB-KW"/>
</dbReference>
<feature type="domain" description="C2H2-type" evidence="7">
    <location>
        <begin position="591"/>
        <end position="619"/>
    </location>
</feature>
<keyword evidence="3 5" id="KW-0863">Zinc-finger</keyword>
<feature type="region of interest" description="Disordered" evidence="6">
    <location>
        <begin position="808"/>
        <end position="843"/>
    </location>
</feature>
<feature type="domain" description="C2H2-type" evidence="7">
    <location>
        <begin position="145"/>
        <end position="173"/>
    </location>
</feature>
<feature type="compositionally biased region" description="Polar residues" evidence="6">
    <location>
        <begin position="830"/>
        <end position="843"/>
    </location>
</feature>
<dbReference type="PROSITE" id="PS00028">
    <property type="entry name" value="ZINC_FINGER_C2H2_1"/>
    <property type="match status" value="14"/>
</dbReference>
<evidence type="ECO:0000256" key="4">
    <source>
        <dbReference type="ARBA" id="ARBA00022833"/>
    </source>
</evidence>
<dbReference type="Pfam" id="PF13912">
    <property type="entry name" value="zf-C2H2_6"/>
    <property type="match status" value="1"/>
</dbReference>
<proteinExistence type="predicted"/>
<dbReference type="PROSITE" id="PS50157">
    <property type="entry name" value="ZINC_FINGER_C2H2_2"/>
    <property type="match status" value="16"/>
</dbReference>
<evidence type="ECO:0000256" key="2">
    <source>
        <dbReference type="ARBA" id="ARBA00022737"/>
    </source>
</evidence>
<accession>A0ABD1DCD1</accession>
<feature type="region of interest" description="Disordered" evidence="6">
    <location>
        <begin position="270"/>
        <end position="290"/>
    </location>
</feature>
<dbReference type="InterPro" id="IPR013087">
    <property type="entry name" value="Znf_C2H2_type"/>
</dbReference>